<dbReference type="Gene3D" id="1.20.120.1220">
    <property type="match status" value="1"/>
</dbReference>
<accession>A0A6M1U9I4</accession>
<feature type="transmembrane region" description="Helical" evidence="1">
    <location>
        <begin position="62"/>
        <end position="84"/>
    </location>
</feature>
<evidence type="ECO:0000313" key="4">
    <source>
        <dbReference type="Proteomes" id="UP000474758"/>
    </source>
</evidence>
<feature type="transmembrane region" description="Helical" evidence="1">
    <location>
        <begin position="12"/>
        <end position="28"/>
    </location>
</feature>
<reference evidence="3 4" key="1">
    <citation type="submission" date="2020-02" db="EMBL/GenBank/DDBJ databases">
        <title>Rhodobacter translucens sp. nov., a novel bacterium isolated from activated sludge.</title>
        <authorList>
            <person name="Liu J."/>
        </authorList>
    </citation>
    <scope>NUCLEOTIDE SEQUENCE [LARGE SCALE GENOMIC DNA]</scope>
    <source>
        <strain evidence="3 4">HX-7-19</strain>
    </source>
</reference>
<protein>
    <recommendedName>
        <fullName evidence="2">Prepilin type IV endopeptidase peptidase domain-containing protein</fullName>
    </recommendedName>
</protein>
<sequence>MRVEDLPSLWSALWFILPVLAIGLWVAWSDMKFMKIPNTAVLALAAVFLVIGPIALPFDSYLWGLALGAITLVAGFIASSLRIVGAGDAKFAAAMAPFFAESSPALIFTLYAGCLLAAFGAHRGMRLVTPFRSATADWASWTHRKFPMGLALSGTIVFYFLLGLLRSA</sequence>
<feature type="transmembrane region" description="Helical" evidence="1">
    <location>
        <begin position="40"/>
        <end position="56"/>
    </location>
</feature>
<feature type="transmembrane region" description="Helical" evidence="1">
    <location>
        <begin position="145"/>
        <end position="165"/>
    </location>
</feature>
<dbReference type="GO" id="GO:0016020">
    <property type="term" value="C:membrane"/>
    <property type="evidence" value="ECO:0007669"/>
    <property type="project" value="InterPro"/>
</dbReference>
<keyword evidence="1" id="KW-0472">Membrane</keyword>
<dbReference type="Pfam" id="PF01478">
    <property type="entry name" value="Peptidase_A24"/>
    <property type="match status" value="1"/>
</dbReference>
<feature type="domain" description="Prepilin type IV endopeptidase peptidase" evidence="2">
    <location>
        <begin position="20"/>
        <end position="119"/>
    </location>
</feature>
<dbReference type="GO" id="GO:0004190">
    <property type="term" value="F:aspartic-type endopeptidase activity"/>
    <property type="evidence" value="ECO:0007669"/>
    <property type="project" value="InterPro"/>
</dbReference>
<dbReference type="RefSeq" id="WP_165049301.1">
    <property type="nucleotide sequence ID" value="NZ_JAALFE010000007.1"/>
</dbReference>
<keyword evidence="4" id="KW-1185">Reference proteome</keyword>
<dbReference type="AlphaFoldDB" id="A0A6M1U9I4"/>
<organism evidence="3 4">
    <name type="scientific">Paragemmobacter kunshanensis</name>
    <dbReference type="NCBI Taxonomy" id="2583234"/>
    <lineage>
        <taxon>Bacteria</taxon>
        <taxon>Pseudomonadati</taxon>
        <taxon>Pseudomonadota</taxon>
        <taxon>Alphaproteobacteria</taxon>
        <taxon>Rhodobacterales</taxon>
        <taxon>Paracoccaceae</taxon>
        <taxon>Paragemmobacter</taxon>
    </lineage>
</organism>
<keyword evidence="1" id="KW-1133">Transmembrane helix</keyword>
<feature type="transmembrane region" description="Helical" evidence="1">
    <location>
        <begin position="105"/>
        <end position="125"/>
    </location>
</feature>
<dbReference type="EMBL" id="JAALFE010000007">
    <property type="protein sequence ID" value="NGQ91111.1"/>
    <property type="molecule type" value="Genomic_DNA"/>
</dbReference>
<evidence type="ECO:0000256" key="1">
    <source>
        <dbReference type="SAM" id="Phobius"/>
    </source>
</evidence>
<dbReference type="Proteomes" id="UP000474758">
    <property type="component" value="Unassembled WGS sequence"/>
</dbReference>
<comment type="caution">
    <text evidence="3">The sequence shown here is derived from an EMBL/GenBank/DDBJ whole genome shotgun (WGS) entry which is preliminary data.</text>
</comment>
<name>A0A6M1U9I4_9RHOB</name>
<gene>
    <name evidence="3" type="ORF">G5V65_09395</name>
</gene>
<dbReference type="InterPro" id="IPR000045">
    <property type="entry name" value="Prepilin_IV_endopep_pep"/>
</dbReference>
<evidence type="ECO:0000259" key="2">
    <source>
        <dbReference type="Pfam" id="PF01478"/>
    </source>
</evidence>
<evidence type="ECO:0000313" key="3">
    <source>
        <dbReference type="EMBL" id="NGQ91111.1"/>
    </source>
</evidence>
<keyword evidence="1" id="KW-0812">Transmembrane</keyword>
<proteinExistence type="predicted"/>